<dbReference type="EMBL" id="CP030840">
    <property type="protein sequence ID" value="AXC12541.1"/>
    <property type="molecule type" value="Genomic_DNA"/>
</dbReference>
<reference evidence="1 2" key="1">
    <citation type="journal article" date="2018" name="Front. Microbiol.">
        <title>Hydrolytic Capabilities as a Key to Environmental Success: Chitinolytic and Cellulolytic Acidobacteria From Acidic Sub-arctic Soils and Boreal Peatlands.</title>
        <authorList>
            <person name="Belova S.E."/>
            <person name="Ravin N.V."/>
            <person name="Pankratov T.A."/>
            <person name="Rakitin A.L."/>
            <person name="Ivanova A.A."/>
            <person name="Beletsky A.V."/>
            <person name="Mardanov A.V."/>
            <person name="Sinninghe Damste J.S."/>
            <person name="Dedysh S.N."/>
        </authorList>
    </citation>
    <scope>NUCLEOTIDE SEQUENCE [LARGE SCALE GENOMIC DNA]</scope>
    <source>
        <strain evidence="1 2">SBC82</strain>
    </source>
</reference>
<protein>
    <submittedName>
        <fullName evidence="1">Uncharacterized protein</fullName>
    </submittedName>
</protein>
<dbReference type="Gene3D" id="3.20.20.510">
    <property type="entry name" value="Uncharacterised protein PF12979, DUF3863"/>
    <property type="match status" value="1"/>
</dbReference>
<organism evidence="1 2">
    <name type="scientific">Acidisarcina polymorpha</name>
    <dbReference type="NCBI Taxonomy" id="2211140"/>
    <lineage>
        <taxon>Bacteria</taxon>
        <taxon>Pseudomonadati</taxon>
        <taxon>Acidobacteriota</taxon>
        <taxon>Terriglobia</taxon>
        <taxon>Terriglobales</taxon>
        <taxon>Acidobacteriaceae</taxon>
        <taxon>Acidisarcina</taxon>
    </lineage>
</organism>
<dbReference type="AlphaFoldDB" id="A0A2Z5G060"/>
<gene>
    <name evidence="1" type="ORF">ACPOL_3248</name>
</gene>
<evidence type="ECO:0000313" key="2">
    <source>
        <dbReference type="Proteomes" id="UP000253606"/>
    </source>
</evidence>
<evidence type="ECO:0000313" key="1">
    <source>
        <dbReference type="EMBL" id="AXC12541.1"/>
    </source>
</evidence>
<dbReference type="Proteomes" id="UP000253606">
    <property type="component" value="Chromosome"/>
</dbReference>
<dbReference type="KEGG" id="abas:ACPOL_3248"/>
<sequence length="517" mass="59171">MNFIRAEEPRETIDLMQPVREQMALIKAHKLPATWLLQYDALVEGPYVEFLKKEMPIDHETGIWFEMNRRICDDAGIAWRGNPKWEWDYHVPVAYAIGYTPEERRRLADTAVATYKRVFGRDLKSLASWNLDAVTIAHLSDHYFMDAFGNCRDQLATDGFTIWGAPIAGYYPNRKNAWSPALEEKNQISTPMFRLLGQDPVYYYDKKFPYPDTVEPVWPSGRSEVFIDRFLQMIDESPTQAFAYAQFGQENSFGWAEMQEAYPMQMEKLSRARTGGQVSIETMGESGRRFKQRFKSTPTQAQVMLEDPFGEKAVPERTVWYQSKYHRANLHFRGEQFYLRDLHVYNDQFPQPYLEEPVRKHGIEQRMLAALDGYHWSDDEVRSGRPGKRAMGRFAVVGANGEESFPGMAGLPKISEGSTSLDADVPLSGGGSLRVSFRDRDITFTLVEMPVRSELTLLLEWAPDRAALRSVASNRLNYSFRDFDYAVEVANGNAVKLADGVRIVSNGRGALRLIMAP</sequence>
<keyword evidence="2" id="KW-1185">Reference proteome</keyword>
<accession>A0A2Z5G060</accession>
<name>A0A2Z5G060_9BACT</name>
<proteinExistence type="predicted"/>